<name>A0A2R6WZX8_MARPO</name>
<protein>
    <submittedName>
        <fullName evidence="3">Uncharacterized protein</fullName>
    </submittedName>
</protein>
<feature type="coiled-coil region" evidence="1">
    <location>
        <begin position="193"/>
        <end position="255"/>
    </location>
</feature>
<evidence type="ECO:0000313" key="4">
    <source>
        <dbReference type="Proteomes" id="UP000244005"/>
    </source>
</evidence>
<dbReference type="EMBL" id="KZ772717">
    <property type="protein sequence ID" value="PTQ39392.1"/>
    <property type="molecule type" value="Genomic_DNA"/>
</dbReference>
<proteinExistence type="predicted"/>
<organism evidence="3 4">
    <name type="scientific">Marchantia polymorpha</name>
    <name type="common">Common liverwort</name>
    <name type="synonym">Marchantia aquatica</name>
    <dbReference type="NCBI Taxonomy" id="3197"/>
    <lineage>
        <taxon>Eukaryota</taxon>
        <taxon>Viridiplantae</taxon>
        <taxon>Streptophyta</taxon>
        <taxon>Embryophyta</taxon>
        <taxon>Marchantiophyta</taxon>
        <taxon>Marchantiopsida</taxon>
        <taxon>Marchantiidae</taxon>
        <taxon>Marchantiales</taxon>
        <taxon>Marchantiaceae</taxon>
        <taxon>Marchantia</taxon>
    </lineage>
</organism>
<feature type="region of interest" description="Disordered" evidence="2">
    <location>
        <begin position="17"/>
        <end position="67"/>
    </location>
</feature>
<accession>A0A2R6WZX8</accession>
<dbReference type="Gramene" id="Mp6g20050.1">
    <property type="protein sequence ID" value="Mp6g20050.1.cds"/>
    <property type="gene ID" value="Mp6g20050"/>
</dbReference>
<evidence type="ECO:0000256" key="1">
    <source>
        <dbReference type="SAM" id="Coils"/>
    </source>
</evidence>
<dbReference type="Proteomes" id="UP000244005">
    <property type="component" value="Unassembled WGS sequence"/>
</dbReference>
<dbReference type="OMA" id="FEQSHYQ"/>
<keyword evidence="4" id="KW-1185">Reference proteome</keyword>
<keyword evidence="1" id="KW-0175">Coiled coil</keyword>
<sequence length="420" mass="47435">MRHHEDSKPNTFHEAIKNFMRPPNPNAKPAIPAFRRRSRRRESVQKPGFEFNDETFHEGRSTNTPRRFDGSAAGVITFKSPAVFCEVKLAEMLSKSPAPRGKPVTPGKYEFAPDGYRTSVCCQLLAEIGKMSTPFANVLATIHEELEQAIYSNYVTPSHTSVFEQVPYFELVSCVESKNAAMLDEQERWKVMLRDREADISRIEANMQELREQIIAERETVLELQKKLNQTAIALERRIKEVAKLSSQIEESRAEVLHARNIEHCLEHEKSEYENLMAKHLLLITELQHCQMNLEVARKEAAEGVPKKEMAVLRAQVKDLQQKLMKAEILTQQMGSMTPRPHWALLRGGAHYTMSTAAQAAEICKLNDLLLDNVTTLRLECATAQVALAEAKQSKRAKSPKSPPPDSKSDGSTSPKRSPP</sequence>
<evidence type="ECO:0000256" key="2">
    <source>
        <dbReference type="SAM" id="MobiDB-lite"/>
    </source>
</evidence>
<reference evidence="4" key="1">
    <citation type="journal article" date="2017" name="Cell">
        <title>Insights into land plant evolution garnered from the Marchantia polymorpha genome.</title>
        <authorList>
            <person name="Bowman J.L."/>
            <person name="Kohchi T."/>
            <person name="Yamato K.T."/>
            <person name="Jenkins J."/>
            <person name="Shu S."/>
            <person name="Ishizaki K."/>
            <person name="Yamaoka S."/>
            <person name="Nishihama R."/>
            <person name="Nakamura Y."/>
            <person name="Berger F."/>
            <person name="Adam C."/>
            <person name="Aki S.S."/>
            <person name="Althoff F."/>
            <person name="Araki T."/>
            <person name="Arteaga-Vazquez M.A."/>
            <person name="Balasubrmanian S."/>
            <person name="Barry K."/>
            <person name="Bauer D."/>
            <person name="Boehm C.R."/>
            <person name="Briginshaw L."/>
            <person name="Caballero-Perez J."/>
            <person name="Catarino B."/>
            <person name="Chen F."/>
            <person name="Chiyoda S."/>
            <person name="Chovatia M."/>
            <person name="Davies K.M."/>
            <person name="Delmans M."/>
            <person name="Demura T."/>
            <person name="Dierschke T."/>
            <person name="Dolan L."/>
            <person name="Dorantes-Acosta A.E."/>
            <person name="Eklund D.M."/>
            <person name="Florent S.N."/>
            <person name="Flores-Sandoval E."/>
            <person name="Fujiyama A."/>
            <person name="Fukuzawa H."/>
            <person name="Galik B."/>
            <person name="Grimanelli D."/>
            <person name="Grimwood J."/>
            <person name="Grossniklaus U."/>
            <person name="Hamada T."/>
            <person name="Haseloff J."/>
            <person name="Hetherington A.J."/>
            <person name="Higo A."/>
            <person name="Hirakawa Y."/>
            <person name="Hundley H.N."/>
            <person name="Ikeda Y."/>
            <person name="Inoue K."/>
            <person name="Inoue S.I."/>
            <person name="Ishida S."/>
            <person name="Jia Q."/>
            <person name="Kakita M."/>
            <person name="Kanazawa T."/>
            <person name="Kawai Y."/>
            <person name="Kawashima T."/>
            <person name="Kennedy M."/>
            <person name="Kinose K."/>
            <person name="Kinoshita T."/>
            <person name="Kohara Y."/>
            <person name="Koide E."/>
            <person name="Komatsu K."/>
            <person name="Kopischke S."/>
            <person name="Kubo M."/>
            <person name="Kyozuka J."/>
            <person name="Lagercrantz U."/>
            <person name="Lin S.S."/>
            <person name="Lindquist E."/>
            <person name="Lipzen A.M."/>
            <person name="Lu C.W."/>
            <person name="De Luna E."/>
            <person name="Martienssen R.A."/>
            <person name="Minamino N."/>
            <person name="Mizutani M."/>
            <person name="Mizutani M."/>
            <person name="Mochizuki N."/>
            <person name="Monte I."/>
            <person name="Mosher R."/>
            <person name="Nagasaki H."/>
            <person name="Nakagami H."/>
            <person name="Naramoto S."/>
            <person name="Nishitani K."/>
            <person name="Ohtani M."/>
            <person name="Okamoto T."/>
            <person name="Okumura M."/>
            <person name="Phillips J."/>
            <person name="Pollak B."/>
            <person name="Reinders A."/>
            <person name="Rovekamp M."/>
            <person name="Sano R."/>
            <person name="Sawa S."/>
            <person name="Schmid M.W."/>
            <person name="Shirakawa M."/>
            <person name="Solano R."/>
            <person name="Spunde A."/>
            <person name="Suetsugu N."/>
            <person name="Sugano S."/>
            <person name="Sugiyama A."/>
            <person name="Sun R."/>
            <person name="Suzuki Y."/>
            <person name="Takenaka M."/>
            <person name="Takezawa D."/>
            <person name="Tomogane H."/>
            <person name="Tsuzuki M."/>
            <person name="Ueda T."/>
            <person name="Umeda M."/>
            <person name="Ward J.M."/>
            <person name="Watanabe Y."/>
            <person name="Yazaki K."/>
            <person name="Yokoyama R."/>
            <person name="Yoshitake Y."/>
            <person name="Yotsui I."/>
            <person name="Zachgo S."/>
            <person name="Schmutz J."/>
        </authorList>
    </citation>
    <scope>NUCLEOTIDE SEQUENCE [LARGE SCALE GENOMIC DNA]</scope>
    <source>
        <strain evidence="4">Tak-1</strain>
    </source>
</reference>
<dbReference type="OrthoDB" id="1937111at2759"/>
<gene>
    <name evidence="3" type="ORF">MARPO_0045s0058</name>
</gene>
<dbReference type="AlphaFoldDB" id="A0A2R6WZX8"/>
<feature type="region of interest" description="Disordered" evidence="2">
    <location>
        <begin position="389"/>
        <end position="420"/>
    </location>
</feature>
<evidence type="ECO:0000313" key="3">
    <source>
        <dbReference type="EMBL" id="PTQ39392.1"/>
    </source>
</evidence>
<feature type="compositionally biased region" description="Low complexity" evidence="2">
    <location>
        <begin position="410"/>
        <end position="420"/>
    </location>
</feature>